<feature type="compositionally biased region" description="Basic and acidic residues" evidence="1">
    <location>
        <begin position="391"/>
        <end position="404"/>
    </location>
</feature>
<proteinExistence type="predicted"/>
<evidence type="ECO:0000313" key="3">
    <source>
        <dbReference type="Proteomes" id="UP001497512"/>
    </source>
</evidence>
<organism evidence="2 3">
    <name type="scientific">Sphagnum troendelagicum</name>
    <dbReference type="NCBI Taxonomy" id="128251"/>
    <lineage>
        <taxon>Eukaryota</taxon>
        <taxon>Viridiplantae</taxon>
        <taxon>Streptophyta</taxon>
        <taxon>Embryophyta</taxon>
        <taxon>Bryophyta</taxon>
        <taxon>Sphagnophytina</taxon>
        <taxon>Sphagnopsida</taxon>
        <taxon>Sphagnales</taxon>
        <taxon>Sphagnaceae</taxon>
        <taxon>Sphagnum</taxon>
    </lineage>
</organism>
<dbReference type="EMBL" id="OZ019893">
    <property type="protein sequence ID" value="CAK9189560.1"/>
    <property type="molecule type" value="Genomic_DNA"/>
</dbReference>
<feature type="compositionally biased region" description="Acidic residues" evidence="1">
    <location>
        <begin position="7"/>
        <end position="17"/>
    </location>
</feature>
<feature type="region of interest" description="Disordered" evidence="1">
    <location>
        <begin position="151"/>
        <end position="190"/>
    </location>
</feature>
<evidence type="ECO:0000313" key="2">
    <source>
        <dbReference type="EMBL" id="CAK9189560.1"/>
    </source>
</evidence>
<feature type="region of interest" description="Disordered" evidence="1">
    <location>
        <begin position="377"/>
        <end position="407"/>
    </location>
</feature>
<keyword evidence="3" id="KW-1185">Reference proteome</keyword>
<protein>
    <recommendedName>
        <fullName evidence="4">CST complex subunit CTC1</fullName>
    </recommendedName>
</protein>
<gene>
    <name evidence="2" type="ORF">CSSPTR1EN2_LOCUS211</name>
</gene>
<feature type="compositionally biased region" description="Polar residues" evidence="1">
    <location>
        <begin position="177"/>
        <end position="190"/>
    </location>
</feature>
<sequence>MGKQEDVDACNDDDNNSNEEQQQQQQQQQLFHGSGILLHHYDHQDCCLPSWRVSCSSIVFSPDMASGTASEVKGAVFVRGVQAYRFQATAATISASSQPDSSVLHITGDLEVSDDAMAATIHCKNLTWDTMSRVLKLGGSVVAAHLQSNSTKSAPELTPHMSSKYKSLQNEEDRSATSKGESMSTSQQLSRDCSDHLAATTDSSICHAHVRVPAAYFNSLHHSSGINFKEWVARNLSQKGSALFVKVFKQLLLGLGGMMKNLPQKSCKDEEEDAVAVVFSKERAVLQLQQDLSLVEVIITAEKGVVIDMEGGIVSSPGVLSIACPARQTQVHSGAGDMLVRNGVFLALHGGVVARIQAFNLKAQKISCCWFDDNQQGPPQSSQMITGPEMHQPEGRAVTRDPKKSAGSNRIAIDQFNRDRSISSQAFNAKVRQIHEQRPHIKAHLMLSSMSRIKSYTCCASHKKHNSPGSSRFVLRKSNVVGNLTGILQAVYQQVVSALHVSFRTSQISNFVGVDFNVSQWFSDNSECLGLWRMNEFNSISSVQEELDAFHKIGRGAMLVAQGDVRIWWQ</sequence>
<feature type="region of interest" description="Disordered" evidence="1">
    <location>
        <begin position="1"/>
        <end position="26"/>
    </location>
</feature>
<dbReference type="Proteomes" id="UP001497512">
    <property type="component" value="Chromosome 1"/>
</dbReference>
<accession>A0ABP0T7T6</accession>
<evidence type="ECO:0008006" key="4">
    <source>
        <dbReference type="Google" id="ProtNLM"/>
    </source>
</evidence>
<reference evidence="2 3" key="1">
    <citation type="submission" date="2024-02" db="EMBL/GenBank/DDBJ databases">
        <authorList>
            <consortium name="ELIXIR-Norway"/>
            <consortium name="Elixir Norway"/>
        </authorList>
    </citation>
    <scope>NUCLEOTIDE SEQUENCE [LARGE SCALE GENOMIC DNA]</scope>
</reference>
<evidence type="ECO:0000256" key="1">
    <source>
        <dbReference type="SAM" id="MobiDB-lite"/>
    </source>
</evidence>
<name>A0ABP0T7T6_9BRYO</name>